<dbReference type="GO" id="GO:0032259">
    <property type="term" value="P:methylation"/>
    <property type="evidence" value="ECO:0007669"/>
    <property type="project" value="UniProtKB-KW"/>
</dbReference>
<feature type="domain" description="RNA 2-O ribose methyltransferase substrate binding" evidence="4">
    <location>
        <begin position="2"/>
        <end position="83"/>
    </location>
</feature>
<dbReference type="InterPro" id="IPR051259">
    <property type="entry name" value="rRNA_Methyltransferase"/>
</dbReference>
<comment type="similarity">
    <text evidence="1">Belongs to the class IV-like SAM-binding methyltransferase superfamily. RNA methyltransferase TrmH family.</text>
</comment>
<dbReference type="AlphaFoldDB" id="A0A2T5GAC0"/>
<protein>
    <submittedName>
        <fullName evidence="5">RNA methyltransferase, TrmH family</fullName>
    </submittedName>
</protein>
<evidence type="ECO:0000313" key="6">
    <source>
        <dbReference type="Proteomes" id="UP000244016"/>
    </source>
</evidence>
<sequence length="247" mass="26032">MFLEGRRLVLDAWAAGAVTSLLLEEGVYGRALSGADLELAAVLAAAPDRRVPVFVLAPDVVRRLAATVTPQGIFATARTFAPPEELSALAARPSLSLAVLAGVQDPGNAGTILRTAEAAGVDGVLVLRGSVDPYGDKVLRAGMGAHFRIPLWEGTEETLASLRRSGVVLLGADPRGDTTVWDVAWPPRFALVLGSEGGGIPREIGALLDVRVRIPIYGRAESLNVSAAAAVLLYAWRQARERAERRG</sequence>
<comment type="caution">
    <text evidence="5">The sequence shown here is derived from an EMBL/GenBank/DDBJ whole genome shotgun (WGS) entry which is preliminary data.</text>
</comment>
<dbReference type="GO" id="GO:0003723">
    <property type="term" value="F:RNA binding"/>
    <property type="evidence" value="ECO:0007669"/>
    <property type="project" value="InterPro"/>
</dbReference>
<dbReference type="SMART" id="SM00967">
    <property type="entry name" value="SpoU_sub_bind"/>
    <property type="match status" value="1"/>
</dbReference>
<dbReference type="Gene3D" id="3.40.1280.10">
    <property type="match status" value="1"/>
</dbReference>
<dbReference type="InterPro" id="IPR001537">
    <property type="entry name" value="SpoU_MeTrfase"/>
</dbReference>
<keyword evidence="3 5" id="KW-0808">Transferase</keyword>
<dbReference type="GO" id="GO:0006396">
    <property type="term" value="P:RNA processing"/>
    <property type="evidence" value="ECO:0007669"/>
    <property type="project" value="InterPro"/>
</dbReference>
<dbReference type="Proteomes" id="UP000244016">
    <property type="component" value="Unassembled WGS sequence"/>
</dbReference>
<evidence type="ECO:0000256" key="2">
    <source>
        <dbReference type="ARBA" id="ARBA00022603"/>
    </source>
</evidence>
<dbReference type="InterPro" id="IPR029028">
    <property type="entry name" value="Alpha/beta_knot_MTases"/>
</dbReference>
<dbReference type="InterPro" id="IPR029026">
    <property type="entry name" value="tRNA_m1G_MTases_N"/>
</dbReference>
<dbReference type="PANTHER" id="PTHR43191:SF2">
    <property type="entry name" value="RRNA METHYLTRANSFERASE 3, MITOCHONDRIAL"/>
    <property type="match status" value="1"/>
</dbReference>
<dbReference type="SUPFAM" id="SSF55315">
    <property type="entry name" value="L30e-like"/>
    <property type="match status" value="1"/>
</dbReference>
<keyword evidence="2 5" id="KW-0489">Methyltransferase</keyword>
<organism evidence="5 6">
    <name type="scientific">Brockia lithotrophica</name>
    <dbReference type="NCBI Taxonomy" id="933949"/>
    <lineage>
        <taxon>Bacteria</taxon>
        <taxon>Bacillati</taxon>
        <taxon>Bacillota</taxon>
        <taxon>Bacilli</taxon>
        <taxon>Bacillales</taxon>
        <taxon>Bacillales Family X. Incertae Sedis</taxon>
        <taxon>Brockia</taxon>
    </lineage>
</organism>
<dbReference type="InterPro" id="IPR029064">
    <property type="entry name" value="Ribosomal_eL30-like_sf"/>
</dbReference>
<proteinExistence type="inferred from homology"/>
<dbReference type="Pfam" id="PF08032">
    <property type="entry name" value="SpoU_sub_bind"/>
    <property type="match status" value="1"/>
</dbReference>
<dbReference type="SUPFAM" id="SSF75217">
    <property type="entry name" value="alpha/beta knot"/>
    <property type="match status" value="1"/>
</dbReference>
<dbReference type="EMBL" id="PEBW01000001">
    <property type="protein sequence ID" value="PTQ53134.1"/>
    <property type="molecule type" value="Genomic_DNA"/>
</dbReference>
<evidence type="ECO:0000313" key="5">
    <source>
        <dbReference type="EMBL" id="PTQ53134.1"/>
    </source>
</evidence>
<evidence type="ECO:0000256" key="1">
    <source>
        <dbReference type="ARBA" id="ARBA00007228"/>
    </source>
</evidence>
<evidence type="ECO:0000259" key="4">
    <source>
        <dbReference type="SMART" id="SM00967"/>
    </source>
</evidence>
<evidence type="ECO:0000256" key="3">
    <source>
        <dbReference type="ARBA" id="ARBA00022679"/>
    </source>
</evidence>
<dbReference type="CDD" id="cd18095">
    <property type="entry name" value="SpoU-like_rRNA-MTase"/>
    <property type="match status" value="1"/>
</dbReference>
<dbReference type="GO" id="GO:0005737">
    <property type="term" value="C:cytoplasm"/>
    <property type="evidence" value="ECO:0007669"/>
    <property type="project" value="UniProtKB-ARBA"/>
</dbReference>
<dbReference type="Pfam" id="PF00588">
    <property type="entry name" value="SpoU_methylase"/>
    <property type="match status" value="1"/>
</dbReference>
<dbReference type="PANTHER" id="PTHR43191">
    <property type="entry name" value="RRNA METHYLTRANSFERASE 3"/>
    <property type="match status" value="1"/>
</dbReference>
<dbReference type="InterPro" id="IPR013123">
    <property type="entry name" value="SpoU_subst-bd"/>
</dbReference>
<gene>
    <name evidence="5" type="ORF">BLITH_0214</name>
</gene>
<dbReference type="Gene3D" id="3.30.1330.30">
    <property type="match status" value="1"/>
</dbReference>
<accession>A0A2T5GAC0</accession>
<dbReference type="GO" id="GO:0008173">
    <property type="term" value="F:RNA methyltransferase activity"/>
    <property type="evidence" value="ECO:0007669"/>
    <property type="project" value="InterPro"/>
</dbReference>
<name>A0A2T5GAC0_9BACL</name>
<reference evidence="5 6" key="1">
    <citation type="submission" date="2017-08" db="EMBL/GenBank/DDBJ databases">
        <title>Burning lignite coal seam in the remote Altai Mountains harbors a hydrogen-driven thermophilic microbial community.</title>
        <authorList>
            <person name="Kadnikov V.V."/>
            <person name="Mardanov A.V."/>
            <person name="Ivasenko D."/>
            <person name="Beletsky A.V."/>
            <person name="Karnachuk O.V."/>
            <person name="Ravin N.V."/>
        </authorList>
    </citation>
    <scope>NUCLEOTIDE SEQUENCE [LARGE SCALE GENOMIC DNA]</scope>
    <source>
        <strain evidence="5">AL31</strain>
    </source>
</reference>